<evidence type="ECO:0008006" key="3">
    <source>
        <dbReference type="Google" id="ProtNLM"/>
    </source>
</evidence>
<dbReference type="AlphaFoldDB" id="A0A6J4R6E2"/>
<feature type="compositionally biased region" description="Basic residues" evidence="1">
    <location>
        <begin position="81"/>
        <end position="91"/>
    </location>
</feature>
<feature type="compositionally biased region" description="Basic and acidic residues" evidence="1">
    <location>
        <begin position="175"/>
        <end position="184"/>
    </location>
</feature>
<protein>
    <recommendedName>
        <fullName evidence="3">Helix-turn-helix domain-containing protein</fullName>
    </recommendedName>
</protein>
<evidence type="ECO:0000256" key="1">
    <source>
        <dbReference type="SAM" id="MobiDB-lite"/>
    </source>
</evidence>
<proteinExistence type="predicted"/>
<dbReference type="SUPFAM" id="SSF46955">
    <property type="entry name" value="Putative DNA-binding domain"/>
    <property type="match status" value="1"/>
</dbReference>
<reference evidence="2" key="1">
    <citation type="submission" date="2020-02" db="EMBL/GenBank/DDBJ databases">
        <authorList>
            <person name="Meier V. D."/>
        </authorList>
    </citation>
    <scope>NUCLEOTIDE SEQUENCE</scope>
    <source>
        <strain evidence="2">AVDCRST_MAG28</strain>
    </source>
</reference>
<name>A0A6J4R6E2_9ACTN</name>
<accession>A0A6J4R6E2</accession>
<sequence length="227" mass="25462">MQCMKDEHTESARGDLADITADLPGDSGWIKTRTAAEALGVDPRTIRAYIERGDLLARSEGEGIQKTYLISIDSVYALRDRRRSSAKKKRTPASEGRGKSARNVTSPDARGATTGWVPAEDLVDIIRDLAAETARMSAEAAEFKTRLELSTQAESTLRESLERERERAERLEVELTSLREEQKPSLESQDASETAHESLAEYTVTSGPQEPAQRRERSWWRRFFGFS</sequence>
<organism evidence="2">
    <name type="scientific">uncultured Rubrobacteraceae bacterium</name>
    <dbReference type="NCBI Taxonomy" id="349277"/>
    <lineage>
        <taxon>Bacteria</taxon>
        <taxon>Bacillati</taxon>
        <taxon>Actinomycetota</taxon>
        <taxon>Rubrobacteria</taxon>
        <taxon>Rubrobacterales</taxon>
        <taxon>Rubrobacteraceae</taxon>
        <taxon>environmental samples</taxon>
    </lineage>
</organism>
<gene>
    <name evidence="2" type="ORF">AVDCRST_MAG28-3600</name>
</gene>
<dbReference type="InterPro" id="IPR009061">
    <property type="entry name" value="DNA-bd_dom_put_sf"/>
</dbReference>
<feature type="region of interest" description="Disordered" evidence="1">
    <location>
        <begin position="81"/>
        <end position="113"/>
    </location>
</feature>
<evidence type="ECO:0000313" key="2">
    <source>
        <dbReference type="EMBL" id="CAA9462841.1"/>
    </source>
</evidence>
<feature type="region of interest" description="Disordered" evidence="1">
    <location>
        <begin position="175"/>
        <end position="214"/>
    </location>
</feature>
<dbReference type="EMBL" id="CADCVE010000091">
    <property type="protein sequence ID" value="CAA9462841.1"/>
    <property type="molecule type" value="Genomic_DNA"/>
</dbReference>